<protein>
    <submittedName>
        <fullName evidence="2">Uncharacterized protein</fullName>
    </submittedName>
</protein>
<reference evidence="3" key="1">
    <citation type="journal article" date="2017" name="Nat. Ecol. Evol.">
        <title>Genome expansion and lineage-specific genetic innovations in the forest pathogenic fungi Armillaria.</title>
        <authorList>
            <person name="Sipos G."/>
            <person name="Prasanna A.N."/>
            <person name="Walter M.C."/>
            <person name="O'Connor E."/>
            <person name="Balint B."/>
            <person name="Krizsan K."/>
            <person name="Kiss B."/>
            <person name="Hess J."/>
            <person name="Varga T."/>
            <person name="Slot J."/>
            <person name="Riley R."/>
            <person name="Boka B."/>
            <person name="Rigling D."/>
            <person name="Barry K."/>
            <person name="Lee J."/>
            <person name="Mihaltcheva S."/>
            <person name="LaButti K."/>
            <person name="Lipzen A."/>
            <person name="Waldron R."/>
            <person name="Moloney N.M."/>
            <person name="Sperisen C."/>
            <person name="Kredics L."/>
            <person name="Vagvoelgyi C."/>
            <person name="Patrignani A."/>
            <person name="Fitzpatrick D."/>
            <person name="Nagy I."/>
            <person name="Doyle S."/>
            <person name="Anderson J.B."/>
            <person name="Grigoriev I.V."/>
            <person name="Gueldener U."/>
            <person name="Muensterkoetter M."/>
            <person name="Nagy L.G."/>
        </authorList>
    </citation>
    <scope>NUCLEOTIDE SEQUENCE [LARGE SCALE GENOMIC DNA]</scope>
    <source>
        <strain evidence="3">Ar21-2</strain>
    </source>
</reference>
<dbReference type="EMBL" id="KZ293684">
    <property type="protein sequence ID" value="PBK86366.1"/>
    <property type="molecule type" value="Genomic_DNA"/>
</dbReference>
<proteinExistence type="predicted"/>
<evidence type="ECO:0000256" key="1">
    <source>
        <dbReference type="SAM" id="MobiDB-lite"/>
    </source>
</evidence>
<dbReference type="AlphaFoldDB" id="A0A2H3DFY4"/>
<organism evidence="2 3">
    <name type="scientific">Armillaria gallica</name>
    <name type="common">Bulbous honey fungus</name>
    <name type="synonym">Armillaria bulbosa</name>
    <dbReference type="NCBI Taxonomy" id="47427"/>
    <lineage>
        <taxon>Eukaryota</taxon>
        <taxon>Fungi</taxon>
        <taxon>Dikarya</taxon>
        <taxon>Basidiomycota</taxon>
        <taxon>Agaricomycotina</taxon>
        <taxon>Agaricomycetes</taxon>
        <taxon>Agaricomycetidae</taxon>
        <taxon>Agaricales</taxon>
        <taxon>Marasmiineae</taxon>
        <taxon>Physalacriaceae</taxon>
        <taxon>Armillaria</taxon>
    </lineage>
</organism>
<dbReference type="OrthoDB" id="2799149at2759"/>
<dbReference type="InParanoid" id="A0A2H3DFY4"/>
<sequence>MSDTIGSKGHPTGVEREASSESDEGKDNVMYKIYKASDDADDSGDEVEQLHHIAEDASDCSGYDSSTSGSSDDVVVYGHPSSGTETMTSILLFEFGGAITPDIIKNMLVMQMMKDMVDQPDQEGIRAMTEAHDEHQQQGRIHLHISEEPSDRPVPKDKHCLVTLVNINGLDVVTL</sequence>
<accession>A0A2H3DFY4</accession>
<evidence type="ECO:0000313" key="3">
    <source>
        <dbReference type="Proteomes" id="UP000217790"/>
    </source>
</evidence>
<gene>
    <name evidence="2" type="ORF">ARMGADRAFT_1086544</name>
</gene>
<evidence type="ECO:0000313" key="2">
    <source>
        <dbReference type="EMBL" id="PBK86366.1"/>
    </source>
</evidence>
<dbReference type="Proteomes" id="UP000217790">
    <property type="component" value="Unassembled WGS sequence"/>
</dbReference>
<name>A0A2H3DFY4_ARMGA</name>
<dbReference type="STRING" id="47427.A0A2H3DFY4"/>
<keyword evidence="3" id="KW-1185">Reference proteome</keyword>
<feature type="region of interest" description="Disordered" evidence="1">
    <location>
        <begin position="1"/>
        <end position="47"/>
    </location>
</feature>
<feature type="compositionally biased region" description="Basic and acidic residues" evidence="1">
    <location>
        <begin position="13"/>
        <end position="29"/>
    </location>
</feature>